<evidence type="ECO:0000313" key="3">
    <source>
        <dbReference type="Proteomes" id="UP001176021"/>
    </source>
</evidence>
<feature type="transmembrane region" description="Helical" evidence="1">
    <location>
        <begin position="174"/>
        <end position="200"/>
    </location>
</feature>
<dbReference type="InterPro" id="IPR004711">
    <property type="entry name" value="Benzoate_Transporter"/>
</dbReference>
<keyword evidence="1" id="KW-1133">Transmembrane helix</keyword>
<feature type="transmembrane region" description="Helical" evidence="1">
    <location>
        <begin position="45"/>
        <end position="66"/>
    </location>
</feature>
<feature type="transmembrane region" description="Helical" evidence="1">
    <location>
        <begin position="72"/>
        <end position="91"/>
    </location>
</feature>
<dbReference type="EMBL" id="JAMJEV010000007">
    <property type="protein sequence ID" value="MDO0823296.1"/>
    <property type="molecule type" value="Genomic_DNA"/>
</dbReference>
<dbReference type="PANTHER" id="PTHR30199:SF0">
    <property type="entry name" value="INNER MEMBRANE PROTEIN YDCO"/>
    <property type="match status" value="1"/>
</dbReference>
<gene>
    <name evidence="2" type="ORF">M8H41_10575</name>
</gene>
<feature type="transmembrane region" description="Helical" evidence="1">
    <location>
        <begin position="350"/>
        <end position="374"/>
    </location>
</feature>
<keyword evidence="1" id="KW-0812">Transmembrane</keyword>
<accession>A0ABT8QPM0</accession>
<dbReference type="PANTHER" id="PTHR30199">
    <property type="entry name" value="MFS FAMILY TRANSPORTER, PREDICTED SUBSTRATE BENZOATE"/>
    <property type="match status" value="1"/>
</dbReference>
<feature type="transmembrane region" description="Helical" evidence="1">
    <location>
        <begin position="289"/>
        <end position="307"/>
    </location>
</feature>
<protein>
    <submittedName>
        <fullName evidence="2">Benzoate/H(+) symporter BenE family transporter</fullName>
    </submittedName>
</protein>
<feature type="transmembrane region" description="Helical" evidence="1">
    <location>
        <begin position="138"/>
        <end position="162"/>
    </location>
</feature>
<keyword evidence="3" id="KW-1185">Reference proteome</keyword>
<feature type="transmembrane region" description="Helical" evidence="1">
    <location>
        <begin position="98"/>
        <end position="118"/>
    </location>
</feature>
<comment type="caution">
    <text evidence="2">The sequence shown here is derived from an EMBL/GenBank/DDBJ whole genome shotgun (WGS) entry which is preliminary data.</text>
</comment>
<feature type="transmembrane region" description="Helical" evidence="1">
    <location>
        <begin position="212"/>
        <end position="236"/>
    </location>
</feature>
<feature type="transmembrane region" description="Helical" evidence="1">
    <location>
        <begin position="248"/>
        <end position="269"/>
    </location>
</feature>
<reference evidence="2" key="1">
    <citation type="submission" date="2022-05" db="EMBL/GenBank/DDBJ databases">
        <title>Expanded diversity of anoxic marine methylotrophy in a Black Sea sulfate reducing microorganism.</title>
        <authorList>
            <person name="Fischer P.Q."/>
            <person name="Stams A.J.M."/>
            <person name="Villanueva L."/>
            <person name="Sousa D.Z."/>
        </authorList>
    </citation>
    <scope>NUCLEOTIDE SEQUENCE</scope>
    <source>
        <strain evidence="2">P130</strain>
    </source>
</reference>
<name>A0ABT8QPM0_9FIRM</name>
<proteinExistence type="predicted"/>
<keyword evidence="1" id="KW-0472">Membrane</keyword>
<evidence type="ECO:0000313" key="2">
    <source>
        <dbReference type="EMBL" id="MDO0823296.1"/>
    </source>
</evidence>
<dbReference type="RefSeq" id="WP_252469483.1">
    <property type="nucleotide sequence ID" value="NZ_JAMHFY010000010.1"/>
</dbReference>
<dbReference type="Proteomes" id="UP001176021">
    <property type="component" value="Unassembled WGS sequence"/>
</dbReference>
<evidence type="ECO:0000256" key="1">
    <source>
        <dbReference type="SAM" id="Phobius"/>
    </source>
</evidence>
<dbReference type="Pfam" id="PF03594">
    <property type="entry name" value="BenE"/>
    <property type="match status" value="1"/>
</dbReference>
<feature type="transmembrane region" description="Helical" evidence="1">
    <location>
        <begin position="319"/>
        <end position="338"/>
    </location>
</feature>
<organism evidence="2 3">
    <name type="scientific">Desulfosporosinus nitroreducens</name>
    <dbReference type="NCBI Taxonomy" id="2018668"/>
    <lineage>
        <taxon>Bacteria</taxon>
        <taxon>Bacillati</taxon>
        <taxon>Bacillota</taxon>
        <taxon>Clostridia</taxon>
        <taxon>Eubacteriales</taxon>
        <taxon>Desulfitobacteriaceae</taxon>
        <taxon>Desulfosporosinus</taxon>
    </lineage>
</organism>
<feature type="transmembrane region" description="Helical" evidence="1">
    <location>
        <begin position="12"/>
        <end position="33"/>
    </location>
</feature>
<sequence length="387" mass="41625">MRTLGDLNYKNFVAGIASGLLAITGPPVIILEAASKGNFTMNQTILWMFSVYVFGGLYSILIPLYYRMPIVGAHSITGVAFLATVTTQFTYHQLIGSYIFAGLVMLMIGCLGVFSKLLEYVPKQIISVMLAGMITKYMVTFATSIHQLPLVGGVSLVAFLIFSKWNKRIPPMVAAILTGFTLLLITQPLNSGALVSSFIFPTPQYPVFTPLSFLSVSIPLALLILSNDAAVGIGALEQNDYRPPVNRIIALSGIFSIITSFFGGQSANVAGMMTAICSDEEAGPQKKRYMGAVVSGTIILLFGLFAWKLVPWIQALPSAFVSILVGFALIGVFGNSLSVGFSKPTMKLSAAFTFVIAVSNITIFNISAPVWALVMGTFIARYVETDL</sequence>